<feature type="region of interest" description="Disordered" evidence="1">
    <location>
        <begin position="29"/>
        <end position="150"/>
    </location>
</feature>
<dbReference type="AlphaFoldDB" id="A0A839Q0P9"/>
<evidence type="ECO:0000259" key="3">
    <source>
        <dbReference type="Pfam" id="PF26571"/>
    </source>
</evidence>
<reference evidence="4 5" key="1">
    <citation type="submission" date="2020-08" db="EMBL/GenBank/DDBJ databases">
        <title>Genomic Encyclopedia of Type Strains, Phase IV (KMG-V): Genome sequencing to study the core and pangenomes of soil and plant-associated prokaryotes.</title>
        <authorList>
            <person name="Whitman W."/>
        </authorList>
    </citation>
    <scope>NUCLEOTIDE SEQUENCE [LARGE SCALE GENOMIC DNA]</scope>
    <source>
        <strain evidence="4 5">B3ACCR2</strain>
    </source>
</reference>
<protein>
    <recommendedName>
        <fullName evidence="3">ARB-07466-like C-terminal domain-containing protein</fullName>
    </recommendedName>
</protein>
<name>A0A839Q0P9_9MICO</name>
<proteinExistence type="predicted"/>
<evidence type="ECO:0000313" key="4">
    <source>
        <dbReference type="EMBL" id="MBB2986211.1"/>
    </source>
</evidence>
<feature type="compositionally biased region" description="Basic and acidic residues" evidence="1">
    <location>
        <begin position="70"/>
        <end position="79"/>
    </location>
</feature>
<feature type="chain" id="PRO_5032314520" description="ARB-07466-like C-terminal domain-containing protein" evidence="2">
    <location>
        <begin position="34"/>
        <end position="258"/>
    </location>
</feature>
<feature type="compositionally biased region" description="Basic and acidic residues" evidence="1">
    <location>
        <begin position="87"/>
        <end position="99"/>
    </location>
</feature>
<sequence>MRHHTKRTATTRTVVAGALAVGVVAVGASTASATPHHRPSTERSATVASGGTTDPDADRGRPRHAAPEPQSDRPSERRSAHWSTTDAGERPSRWQRTDARGALGATGVTRSSTSGSADTAATTASASPATSVTSAATTAGTSGGLSGLSGNAEGIRRLVLERWPALTSFSGYRAGAGDHGTGHAVDVMIPSWTTASGRAQGQAVADYVRAHASELGVTYVIWRQHIWSVARADEGWRLMKDRGSATQNHDDHVHVSVS</sequence>
<feature type="compositionally biased region" description="Low complexity" evidence="1">
    <location>
        <begin position="111"/>
        <end position="140"/>
    </location>
</feature>
<gene>
    <name evidence="4" type="ORF">FHW14_001365</name>
</gene>
<evidence type="ECO:0000256" key="2">
    <source>
        <dbReference type="SAM" id="SignalP"/>
    </source>
</evidence>
<dbReference type="RefSeq" id="WP_184509254.1">
    <property type="nucleotide sequence ID" value="NZ_JACHVT010000003.1"/>
</dbReference>
<evidence type="ECO:0000256" key="1">
    <source>
        <dbReference type="SAM" id="MobiDB-lite"/>
    </source>
</evidence>
<comment type="caution">
    <text evidence="4">The sequence shown here is derived from an EMBL/GenBank/DDBJ whole genome shotgun (WGS) entry which is preliminary data.</text>
</comment>
<accession>A0A839Q0P9</accession>
<feature type="domain" description="ARB-07466-like C-terminal" evidence="3">
    <location>
        <begin position="147"/>
        <end position="249"/>
    </location>
</feature>
<organism evidence="4 5">
    <name type="scientific">Terracoccus luteus</name>
    <dbReference type="NCBI Taxonomy" id="53356"/>
    <lineage>
        <taxon>Bacteria</taxon>
        <taxon>Bacillati</taxon>
        <taxon>Actinomycetota</taxon>
        <taxon>Actinomycetes</taxon>
        <taxon>Micrococcales</taxon>
        <taxon>Intrasporangiaceae</taxon>
        <taxon>Terracoccus</taxon>
    </lineage>
</organism>
<dbReference type="InterPro" id="IPR058593">
    <property type="entry name" value="ARB_07466-like_C"/>
</dbReference>
<dbReference type="EMBL" id="JACHVT010000003">
    <property type="protein sequence ID" value="MBB2986211.1"/>
    <property type="molecule type" value="Genomic_DNA"/>
</dbReference>
<dbReference type="Pfam" id="PF26571">
    <property type="entry name" value="VldE"/>
    <property type="match status" value="1"/>
</dbReference>
<evidence type="ECO:0000313" key="5">
    <source>
        <dbReference type="Proteomes" id="UP000590811"/>
    </source>
</evidence>
<dbReference type="Proteomes" id="UP000590811">
    <property type="component" value="Unassembled WGS sequence"/>
</dbReference>
<feature type="signal peptide" evidence="2">
    <location>
        <begin position="1"/>
        <end position="33"/>
    </location>
</feature>
<keyword evidence="2" id="KW-0732">Signal</keyword>
<feature type="compositionally biased region" description="Polar residues" evidence="1">
    <location>
        <begin position="42"/>
        <end position="52"/>
    </location>
</feature>